<dbReference type="Pfam" id="PF13173">
    <property type="entry name" value="AAA_14"/>
    <property type="match status" value="1"/>
</dbReference>
<keyword evidence="4" id="KW-1185">Reference proteome</keyword>
<dbReference type="PANTHER" id="PTHR33295:SF7">
    <property type="entry name" value="ATPASE"/>
    <property type="match status" value="1"/>
</dbReference>
<dbReference type="InterPro" id="IPR041682">
    <property type="entry name" value="AAA_14"/>
</dbReference>
<feature type="domain" description="DUF4143" evidence="2">
    <location>
        <begin position="233"/>
        <end position="384"/>
    </location>
</feature>
<dbReference type="Proteomes" id="UP000029096">
    <property type="component" value="Unassembled WGS sequence"/>
</dbReference>
<reference evidence="3 4" key="1">
    <citation type="submission" date="2014-03" db="EMBL/GenBank/DDBJ databases">
        <title>Genomics of Bifidobacteria.</title>
        <authorList>
            <person name="Ventura M."/>
            <person name="Milani C."/>
            <person name="Lugli G.A."/>
        </authorList>
    </citation>
    <scope>NUCLEOTIDE SEQUENCE [LARGE SCALE GENOMIC DNA]</scope>
    <source>
        <strain evidence="3 4">DSM 22767</strain>
    </source>
</reference>
<dbReference type="InterPro" id="IPR027417">
    <property type="entry name" value="P-loop_NTPase"/>
</dbReference>
<organism evidence="3 4">
    <name type="scientific">Bifidobacterium bohemicum DSM 22767</name>
    <dbReference type="NCBI Taxonomy" id="1437606"/>
    <lineage>
        <taxon>Bacteria</taxon>
        <taxon>Bacillati</taxon>
        <taxon>Actinomycetota</taxon>
        <taxon>Actinomycetes</taxon>
        <taxon>Bifidobacteriales</taxon>
        <taxon>Bifidobacteriaceae</taxon>
        <taxon>Bifidobacterium</taxon>
    </lineage>
</organism>
<comment type="caution">
    <text evidence="3">The sequence shown here is derived from an EMBL/GenBank/DDBJ whole genome shotgun (WGS) entry which is preliminary data.</text>
</comment>
<accession>A0A086ZH94</accession>
<dbReference type="eggNOG" id="COG1373">
    <property type="taxonomic scope" value="Bacteria"/>
</dbReference>
<feature type="domain" description="AAA" evidence="1">
    <location>
        <begin position="13"/>
        <end position="147"/>
    </location>
</feature>
<name>A0A086ZH94_9BIFI</name>
<evidence type="ECO:0000313" key="3">
    <source>
        <dbReference type="EMBL" id="KFI45894.1"/>
    </source>
</evidence>
<dbReference type="PANTHER" id="PTHR33295">
    <property type="entry name" value="ATPASE"/>
    <property type="match status" value="1"/>
</dbReference>
<dbReference type="Gene3D" id="3.40.1350.10">
    <property type="match status" value="1"/>
</dbReference>
<dbReference type="Pfam" id="PF13635">
    <property type="entry name" value="DUF4143"/>
    <property type="match status" value="1"/>
</dbReference>
<dbReference type="GO" id="GO:0003676">
    <property type="term" value="F:nucleic acid binding"/>
    <property type="evidence" value="ECO:0007669"/>
    <property type="project" value="InterPro"/>
</dbReference>
<evidence type="ECO:0000259" key="1">
    <source>
        <dbReference type="Pfam" id="PF13173"/>
    </source>
</evidence>
<protein>
    <submittedName>
        <fullName evidence="3">ATPase</fullName>
    </submittedName>
</protein>
<dbReference type="AlphaFoldDB" id="A0A086ZH94"/>
<dbReference type="STRING" id="1437606.BBOH_0700"/>
<gene>
    <name evidence="3" type="ORF">BBOH_0700</name>
</gene>
<sequence length="439" mass="49520">MAQLVTWKDDPQRKPLVLDGARQTGKTWIAREFGRTHFKRVAYVSLQDDPAMQELFAGSLRPERLISGIALAAGTRIDPADTLIVLDEVQEVPHAVESLKYFAEEAPQYPIIATGSTLGITIHRNVSFPVGKVDVLRLYPFSFREFLNACGQDQLTQILESGDTDLMTVFHERFMEYLKYYMVVGGMPEAVQAFIDTYPGVDFERITRIQTAIEHGYRSDFSKYPDDMPQGFALRLTQLWDSLPQQLARETKKFTYSAIKPGARGREYDLAIQRLQDSSLVTQVPRARTVEYPLPMFVDRSAFKLFTMDTGLLREMSGIEPQTILEGDKVFRTAKGALAEQLVCQELVAAGFEPYYWTDTNAAHELDFLVQIDGRVMPIEVKAGGNLKSTSLKYAMRKFGITSAVRFSSLPPRHDGAIIDLPLYAVSTLKSRPLQPQKQ</sequence>
<evidence type="ECO:0000259" key="2">
    <source>
        <dbReference type="Pfam" id="PF13635"/>
    </source>
</evidence>
<dbReference type="SUPFAM" id="SSF52540">
    <property type="entry name" value="P-loop containing nucleoside triphosphate hydrolases"/>
    <property type="match status" value="1"/>
</dbReference>
<dbReference type="EMBL" id="JGYP01000002">
    <property type="protein sequence ID" value="KFI45894.1"/>
    <property type="molecule type" value="Genomic_DNA"/>
</dbReference>
<proteinExistence type="predicted"/>
<dbReference type="InterPro" id="IPR011856">
    <property type="entry name" value="tRNA_endonuc-like_dom_sf"/>
</dbReference>
<dbReference type="InterPro" id="IPR025420">
    <property type="entry name" value="DUF4143"/>
</dbReference>
<evidence type="ECO:0000313" key="4">
    <source>
        <dbReference type="Proteomes" id="UP000029096"/>
    </source>
</evidence>